<evidence type="ECO:0000256" key="3">
    <source>
        <dbReference type="ARBA" id="ARBA00021622"/>
    </source>
</evidence>
<evidence type="ECO:0000313" key="15">
    <source>
        <dbReference type="EMBL" id="MDT0618258.1"/>
    </source>
</evidence>
<feature type="transmembrane region" description="Helical" evidence="13">
    <location>
        <begin position="187"/>
        <end position="212"/>
    </location>
</feature>
<reference evidence="15 16" key="1">
    <citation type="submission" date="2023-09" db="EMBL/GenBank/DDBJ databases">
        <authorList>
            <person name="Rey-Velasco X."/>
        </authorList>
    </citation>
    <scope>NUCLEOTIDE SEQUENCE [LARGE SCALE GENOMIC DNA]</scope>
    <source>
        <strain evidence="15 16">P385</strain>
    </source>
</reference>
<protein>
    <recommendedName>
        <fullName evidence="3 13">Flagellar biosynthetic protein FlhB</fullName>
    </recommendedName>
</protein>
<dbReference type="Pfam" id="PF01312">
    <property type="entry name" value="Bac_export_2"/>
    <property type="match status" value="1"/>
</dbReference>
<dbReference type="Gene3D" id="6.10.250.2080">
    <property type="match status" value="1"/>
</dbReference>
<evidence type="ECO:0000256" key="12">
    <source>
        <dbReference type="ARBA" id="ARBA00025078"/>
    </source>
</evidence>
<name>A0ABU3B7W0_9GAMM</name>
<evidence type="ECO:0000313" key="16">
    <source>
        <dbReference type="Proteomes" id="UP001259982"/>
    </source>
</evidence>
<dbReference type="RefSeq" id="WP_311658339.1">
    <property type="nucleotide sequence ID" value="NZ_JAVRHY010000005.1"/>
</dbReference>
<keyword evidence="11 13" id="KW-1006">Bacterial flagellum protein export</keyword>
<keyword evidence="7 13" id="KW-1005">Bacterial flagellum biogenesis</keyword>
<evidence type="ECO:0000256" key="8">
    <source>
        <dbReference type="ARBA" id="ARBA00022927"/>
    </source>
</evidence>
<evidence type="ECO:0000256" key="1">
    <source>
        <dbReference type="ARBA" id="ARBA00004651"/>
    </source>
</evidence>
<dbReference type="InterPro" id="IPR006135">
    <property type="entry name" value="T3SS_substrate_exporter"/>
</dbReference>
<organism evidence="15 16">
    <name type="scientific">Spectribacter acetivorans</name>
    <dbReference type="NCBI Taxonomy" id="3075603"/>
    <lineage>
        <taxon>Bacteria</taxon>
        <taxon>Pseudomonadati</taxon>
        <taxon>Pseudomonadota</taxon>
        <taxon>Gammaproteobacteria</taxon>
        <taxon>Salinisphaerales</taxon>
        <taxon>Salinisphaeraceae</taxon>
        <taxon>Spectribacter</taxon>
    </lineage>
</organism>
<evidence type="ECO:0000256" key="2">
    <source>
        <dbReference type="ARBA" id="ARBA00010690"/>
    </source>
</evidence>
<dbReference type="EMBL" id="JAVRHY010000005">
    <property type="protein sequence ID" value="MDT0618258.1"/>
    <property type="molecule type" value="Genomic_DNA"/>
</dbReference>
<dbReference type="PRINTS" id="PR00950">
    <property type="entry name" value="TYPE3IMSPROT"/>
</dbReference>
<accession>A0ABU3B7W0</accession>
<evidence type="ECO:0000256" key="5">
    <source>
        <dbReference type="ARBA" id="ARBA00022475"/>
    </source>
</evidence>
<keyword evidence="8 13" id="KW-0653">Protein transport</keyword>
<dbReference type="InterPro" id="IPR006136">
    <property type="entry name" value="FlhB"/>
</dbReference>
<feature type="transmembrane region" description="Helical" evidence="13">
    <location>
        <begin position="91"/>
        <end position="112"/>
    </location>
</feature>
<comment type="function">
    <text evidence="12 13">Required for formation of the rod structure in the basal body of the flagellar apparatus. Together with FliI and FliH, may constitute the export apparatus of flagellin.</text>
</comment>
<proteinExistence type="inferred from homology"/>
<dbReference type="PANTHER" id="PTHR30531:SF12">
    <property type="entry name" value="FLAGELLAR BIOSYNTHETIC PROTEIN FLHB"/>
    <property type="match status" value="1"/>
</dbReference>
<evidence type="ECO:0000256" key="6">
    <source>
        <dbReference type="ARBA" id="ARBA00022692"/>
    </source>
</evidence>
<evidence type="ECO:0000256" key="10">
    <source>
        <dbReference type="ARBA" id="ARBA00023136"/>
    </source>
</evidence>
<evidence type="ECO:0000256" key="7">
    <source>
        <dbReference type="ARBA" id="ARBA00022795"/>
    </source>
</evidence>
<keyword evidence="15" id="KW-0966">Cell projection</keyword>
<dbReference type="Gene3D" id="3.40.1690.10">
    <property type="entry name" value="secretion proteins EscU"/>
    <property type="match status" value="1"/>
</dbReference>
<evidence type="ECO:0000256" key="13">
    <source>
        <dbReference type="RuleBase" id="RU364091"/>
    </source>
</evidence>
<keyword evidence="15" id="KW-0969">Cilium</keyword>
<gene>
    <name evidence="13 15" type="primary">flhB</name>
    <name evidence="15" type="ORF">RM531_07205</name>
</gene>
<dbReference type="SUPFAM" id="SSF160544">
    <property type="entry name" value="EscU C-terminal domain-like"/>
    <property type="match status" value="1"/>
</dbReference>
<dbReference type="NCBIfam" id="TIGR00328">
    <property type="entry name" value="flhB"/>
    <property type="match status" value="1"/>
</dbReference>
<keyword evidence="6 13" id="KW-0812">Transmembrane</keyword>
<keyword evidence="10 13" id="KW-0472">Membrane</keyword>
<comment type="subcellular location">
    <subcellularLocation>
        <location evidence="1">Cell membrane</location>
        <topology evidence="1">Multi-pass membrane protein</topology>
    </subcellularLocation>
</comment>
<comment type="caution">
    <text evidence="15">The sequence shown here is derived from an EMBL/GenBank/DDBJ whole genome shotgun (WGS) entry which is preliminary data.</text>
</comment>
<keyword evidence="9 13" id="KW-1133">Transmembrane helix</keyword>
<dbReference type="PANTHER" id="PTHR30531">
    <property type="entry name" value="FLAGELLAR BIOSYNTHETIC PROTEIN FLHB"/>
    <property type="match status" value="1"/>
</dbReference>
<sequence>MAQQKPAAERTEAPTPKRRRDARKEGQIARSRELGALALVAAGMLGMGGFSGWAGHQALALLTGGLRLDRADALDSHALTEGLAAGLAQGLWLMVPLLVMTGVAAIAAPLLLGGWNFSWKATAPKGSRLDPLQGIKRMFSARSLTELGKAFLKFAVLGGITVLYVAVYGDELLQLSVAPAASGIVRGLQLCLYLGLWLLGGLALIALVDVPVQIHQHTKELRMTRQEVRDELKDTEGKPEVKSRQRQLQQAAAGRRMLEDVPTADVVVTNPTHFAVALKYDPDTMSAPRVVATGADHLAARIRERAIQHRVPMVSAPPLARALYASADVGQDVPVMLYTAVAQLLTYVFQLRAHRPGTPGPDLPRFDLPDAPAGAPSPE</sequence>
<dbReference type="Proteomes" id="UP001259982">
    <property type="component" value="Unassembled WGS sequence"/>
</dbReference>
<dbReference type="InterPro" id="IPR029025">
    <property type="entry name" value="T3SS_substrate_exporter_C"/>
</dbReference>
<feature type="region of interest" description="Disordered" evidence="14">
    <location>
        <begin position="1"/>
        <end position="26"/>
    </location>
</feature>
<feature type="transmembrane region" description="Helical" evidence="13">
    <location>
        <begin position="150"/>
        <end position="167"/>
    </location>
</feature>
<evidence type="ECO:0000256" key="11">
    <source>
        <dbReference type="ARBA" id="ARBA00023225"/>
    </source>
</evidence>
<keyword evidence="15" id="KW-0282">Flagellum</keyword>
<evidence type="ECO:0000256" key="14">
    <source>
        <dbReference type="SAM" id="MobiDB-lite"/>
    </source>
</evidence>
<comment type="similarity">
    <text evidence="2 13">Belongs to the type III secretion exporter family.</text>
</comment>
<evidence type="ECO:0000256" key="4">
    <source>
        <dbReference type="ARBA" id="ARBA00022448"/>
    </source>
</evidence>
<feature type="transmembrane region" description="Helical" evidence="13">
    <location>
        <begin position="34"/>
        <end position="54"/>
    </location>
</feature>
<feature type="region of interest" description="Disordered" evidence="14">
    <location>
        <begin position="359"/>
        <end position="379"/>
    </location>
</feature>
<keyword evidence="16" id="KW-1185">Reference proteome</keyword>
<keyword evidence="4 13" id="KW-0813">Transport</keyword>
<keyword evidence="5 13" id="KW-1003">Cell membrane</keyword>
<evidence type="ECO:0000256" key="9">
    <source>
        <dbReference type="ARBA" id="ARBA00022989"/>
    </source>
</evidence>